<dbReference type="Proteomes" id="UP000446866">
    <property type="component" value="Unassembled WGS sequence"/>
</dbReference>
<reference evidence="1 2" key="1">
    <citation type="submission" date="2018-08" db="EMBL/GenBank/DDBJ databases">
        <title>Murine metabolic-syndrome-specific gut microbial biobank.</title>
        <authorList>
            <person name="Liu C."/>
        </authorList>
    </citation>
    <scope>NUCLEOTIDE SEQUENCE [LARGE SCALE GENOMIC DNA]</scope>
    <source>
        <strain evidence="1 2">28</strain>
    </source>
</reference>
<dbReference type="AlphaFoldDB" id="A0A845QJW2"/>
<keyword evidence="2" id="KW-1185">Reference proteome</keyword>
<protein>
    <submittedName>
        <fullName evidence="1">Uncharacterized protein</fullName>
    </submittedName>
</protein>
<proteinExistence type="predicted"/>
<organism evidence="1 2">
    <name type="scientific">Anaerotruncus colihominis</name>
    <dbReference type="NCBI Taxonomy" id="169435"/>
    <lineage>
        <taxon>Bacteria</taxon>
        <taxon>Bacillati</taxon>
        <taxon>Bacillota</taxon>
        <taxon>Clostridia</taxon>
        <taxon>Eubacteriales</taxon>
        <taxon>Oscillospiraceae</taxon>
        <taxon>Anaerotruncus</taxon>
    </lineage>
</organism>
<evidence type="ECO:0000313" key="1">
    <source>
        <dbReference type="EMBL" id="NBH62482.1"/>
    </source>
</evidence>
<comment type="caution">
    <text evidence="1">The sequence shown here is derived from an EMBL/GenBank/DDBJ whole genome shotgun (WGS) entry which is preliminary data.</text>
</comment>
<name>A0A845QJW2_9FIRM</name>
<evidence type="ECO:0000313" key="2">
    <source>
        <dbReference type="Proteomes" id="UP000446866"/>
    </source>
</evidence>
<gene>
    <name evidence="1" type="ORF">D0435_12565</name>
</gene>
<dbReference type="EMBL" id="QXWK01000025">
    <property type="protein sequence ID" value="NBH62482.1"/>
    <property type="molecule type" value="Genomic_DNA"/>
</dbReference>
<sequence>MSREWQQTKYKEYVMPDAVYYQSVWAVRDLERMENRLAELEQEEIAGGRSIVSDRTSNFVLYRPTEEKAVERAVLRERIRGIHAALSMVPEEYRSFILSNLILKNTGKAFPNKLWRYWKQRFLYTVAKNLSMM</sequence>
<accession>A0A845QJW2</accession>
<dbReference type="RefSeq" id="WP_160202770.1">
    <property type="nucleotide sequence ID" value="NZ_QXWK01000025.1"/>
</dbReference>